<keyword evidence="2" id="KW-1185">Reference proteome</keyword>
<keyword evidence="1" id="KW-1133">Transmembrane helix</keyword>
<dbReference type="WBParaSite" id="L893_g29991.t1">
    <property type="protein sequence ID" value="L893_g29991.t1"/>
    <property type="gene ID" value="L893_g29991"/>
</dbReference>
<evidence type="ECO:0000313" key="2">
    <source>
        <dbReference type="Proteomes" id="UP000095287"/>
    </source>
</evidence>
<evidence type="ECO:0000256" key="1">
    <source>
        <dbReference type="SAM" id="Phobius"/>
    </source>
</evidence>
<name>A0A1I7ZUB9_9BILA</name>
<dbReference type="AlphaFoldDB" id="A0A1I7ZUB9"/>
<evidence type="ECO:0000313" key="3">
    <source>
        <dbReference type="WBParaSite" id="L893_g29991.t1"/>
    </source>
</evidence>
<reference evidence="3" key="1">
    <citation type="submission" date="2016-11" db="UniProtKB">
        <authorList>
            <consortium name="WormBaseParasite"/>
        </authorList>
    </citation>
    <scope>IDENTIFICATION</scope>
</reference>
<protein>
    <submittedName>
        <fullName evidence="3">Deltameth_res domain-containing protein</fullName>
    </submittedName>
</protein>
<keyword evidence="1" id="KW-0812">Transmembrane</keyword>
<feature type="transmembrane region" description="Helical" evidence="1">
    <location>
        <begin position="102"/>
        <end position="121"/>
    </location>
</feature>
<proteinExistence type="predicted"/>
<accession>A0A1I7ZUB9</accession>
<sequence length="142" mass="16155">MLLLRTARPLQLRHSALALSARGQYTPGGGIQNTTQVAKRREEMAIPFEEENPRDFTIFGNKKKPKTSVFHYTDRASGKGYSDYSSHIYVNRPYIWPPLRKLFNFNMCLALIGFVICFLDVDMLQDFVTNATKGMRAGTSDD</sequence>
<dbReference type="Proteomes" id="UP000095287">
    <property type="component" value="Unplaced"/>
</dbReference>
<keyword evidence="1" id="KW-0472">Membrane</keyword>
<organism evidence="2 3">
    <name type="scientific">Steinernema glaseri</name>
    <dbReference type="NCBI Taxonomy" id="37863"/>
    <lineage>
        <taxon>Eukaryota</taxon>
        <taxon>Metazoa</taxon>
        <taxon>Ecdysozoa</taxon>
        <taxon>Nematoda</taxon>
        <taxon>Chromadorea</taxon>
        <taxon>Rhabditida</taxon>
        <taxon>Tylenchina</taxon>
        <taxon>Panagrolaimomorpha</taxon>
        <taxon>Strongyloidoidea</taxon>
        <taxon>Steinernematidae</taxon>
        <taxon>Steinernema</taxon>
    </lineage>
</organism>